<keyword evidence="2" id="KW-1185">Reference proteome</keyword>
<evidence type="ECO:0000313" key="2">
    <source>
        <dbReference type="Proteomes" id="UP000284706"/>
    </source>
</evidence>
<proteinExistence type="predicted"/>
<sequence>MEKIFEYITKSIMATPPRLEPKSRGRWKEWLLTYNRGKWAPESPKPTYHDFEDILLKLERLGLPWTWDHLPLAKLYLPERAE</sequence>
<dbReference type="InParanoid" id="A0A409YCC4"/>
<accession>A0A409YCC4</accession>
<comment type="caution">
    <text evidence="1">The sequence shown here is derived from an EMBL/GenBank/DDBJ whole genome shotgun (WGS) entry which is preliminary data.</text>
</comment>
<dbReference type="EMBL" id="NHYE01000992">
    <property type="protein sequence ID" value="PPR00667.1"/>
    <property type="molecule type" value="Genomic_DNA"/>
</dbReference>
<protein>
    <submittedName>
        <fullName evidence="1">Uncharacterized protein</fullName>
    </submittedName>
</protein>
<dbReference type="AlphaFoldDB" id="A0A409YCC4"/>
<organism evidence="1 2">
    <name type="scientific">Gymnopilus dilepis</name>
    <dbReference type="NCBI Taxonomy" id="231916"/>
    <lineage>
        <taxon>Eukaryota</taxon>
        <taxon>Fungi</taxon>
        <taxon>Dikarya</taxon>
        <taxon>Basidiomycota</taxon>
        <taxon>Agaricomycotina</taxon>
        <taxon>Agaricomycetes</taxon>
        <taxon>Agaricomycetidae</taxon>
        <taxon>Agaricales</taxon>
        <taxon>Agaricineae</taxon>
        <taxon>Hymenogastraceae</taxon>
        <taxon>Gymnopilus</taxon>
    </lineage>
</organism>
<gene>
    <name evidence="1" type="ORF">CVT26_012324</name>
</gene>
<reference evidence="1 2" key="1">
    <citation type="journal article" date="2018" name="Evol. Lett.">
        <title>Horizontal gene cluster transfer increased hallucinogenic mushroom diversity.</title>
        <authorList>
            <person name="Reynolds H.T."/>
            <person name="Vijayakumar V."/>
            <person name="Gluck-Thaler E."/>
            <person name="Korotkin H.B."/>
            <person name="Matheny P.B."/>
            <person name="Slot J.C."/>
        </authorList>
    </citation>
    <scope>NUCLEOTIDE SEQUENCE [LARGE SCALE GENOMIC DNA]</scope>
    <source>
        <strain evidence="1 2">SRW20</strain>
    </source>
</reference>
<evidence type="ECO:0000313" key="1">
    <source>
        <dbReference type="EMBL" id="PPR00667.1"/>
    </source>
</evidence>
<name>A0A409YCC4_9AGAR</name>
<dbReference type="Proteomes" id="UP000284706">
    <property type="component" value="Unassembled WGS sequence"/>
</dbReference>